<proteinExistence type="predicted"/>
<reference evidence="1 2" key="1">
    <citation type="submission" date="2018-08" db="EMBL/GenBank/DDBJ databases">
        <title>Actinomadura jelena sp. nov., a novel Actinomycete isolated from soil in Chad.</title>
        <authorList>
            <person name="Shi L."/>
        </authorList>
    </citation>
    <scope>NUCLEOTIDE SEQUENCE [LARGE SCALE GENOMIC DNA]</scope>
    <source>
        <strain evidence="1 2">NEAU-G17</strain>
    </source>
</reference>
<dbReference type="EMBL" id="QURH01000097">
    <property type="protein sequence ID" value="RFU42792.1"/>
    <property type="molecule type" value="Genomic_DNA"/>
</dbReference>
<dbReference type="RefSeq" id="WP_117356239.1">
    <property type="nucleotide sequence ID" value="NZ_QURH01000097.1"/>
</dbReference>
<comment type="caution">
    <text evidence="1">The sequence shown here is derived from an EMBL/GenBank/DDBJ whole genome shotgun (WGS) entry which is preliminary data.</text>
</comment>
<dbReference type="Proteomes" id="UP000261811">
    <property type="component" value="Unassembled WGS sequence"/>
</dbReference>
<sequence>MSTNIISTETVGLSSGEEAAVCLRLSGLAPGERGTRTITVRYCDDRDAVVAMRVRRENARCPQAGAIRVGIYEASRRRLPYPVFSGSLADCTSPDRPERGFGNWTAQGDGAPHEVTYQVCWHLPEDAPADDADLTLTFAAHGLG</sequence>
<gene>
    <name evidence="1" type="ORF">DZF91_04560</name>
</gene>
<dbReference type="AlphaFoldDB" id="A0A372JRZ3"/>
<protein>
    <submittedName>
        <fullName evidence="1">Uncharacterized protein</fullName>
    </submittedName>
</protein>
<evidence type="ECO:0000313" key="1">
    <source>
        <dbReference type="EMBL" id="RFU42792.1"/>
    </source>
</evidence>
<dbReference type="OrthoDB" id="3478601at2"/>
<organism evidence="1 2">
    <name type="scientific">Actinomadura logoneensis</name>
    <dbReference type="NCBI Taxonomy" id="2293572"/>
    <lineage>
        <taxon>Bacteria</taxon>
        <taxon>Bacillati</taxon>
        <taxon>Actinomycetota</taxon>
        <taxon>Actinomycetes</taxon>
        <taxon>Streptosporangiales</taxon>
        <taxon>Thermomonosporaceae</taxon>
        <taxon>Actinomadura</taxon>
    </lineage>
</organism>
<keyword evidence="2" id="KW-1185">Reference proteome</keyword>
<name>A0A372JRZ3_9ACTN</name>
<accession>A0A372JRZ3</accession>
<evidence type="ECO:0000313" key="2">
    <source>
        <dbReference type="Proteomes" id="UP000261811"/>
    </source>
</evidence>